<evidence type="ECO:0000313" key="2">
    <source>
        <dbReference type="EMBL" id="MED6223702.1"/>
    </source>
</evidence>
<evidence type="ECO:0008006" key="4">
    <source>
        <dbReference type="Google" id="ProtNLM"/>
    </source>
</evidence>
<gene>
    <name evidence="2" type="ORF">PIB30_076678</name>
</gene>
<sequence>MVEESSDDSTEEGEPSPNNTVTVDGNRNSPKDKTTLYNCSDCEKSFSSPQALGGGHQMERMYQSHTYNSIGNGIEFLNNIAMGLGMNPSPSSFMQLPSSPTISPFQAYHTLMLVLVQLGLETLLVHFSPTLHPRAGSGAVWNGSMTGAIQRPYGFSVRLDIS</sequence>
<organism evidence="2 3">
    <name type="scientific">Stylosanthes scabra</name>
    <dbReference type="NCBI Taxonomy" id="79078"/>
    <lineage>
        <taxon>Eukaryota</taxon>
        <taxon>Viridiplantae</taxon>
        <taxon>Streptophyta</taxon>
        <taxon>Embryophyta</taxon>
        <taxon>Tracheophyta</taxon>
        <taxon>Spermatophyta</taxon>
        <taxon>Magnoliopsida</taxon>
        <taxon>eudicotyledons</taxon>
        <taxon>Gunneridae</taxon>
        <taxon>Pentapetalae</taxon>
        <taxon>rosids</taxon>
        <taxon>fabids</taxon>
        <taxon>Fabales</taxon>
        <taxon>Fabaceae</taxon>
        <taxon>Papilionoideae</taxon>
        <taxon>50 kb inversion clade</taxon>
        <taxon>dalbergioids sensu lato</taxon>
        <taxon>Dalbergieae</taxon>
        <taxon>Pterocarpus clade</taxon>
        <taxon>Stylosanthes</taxon>
    </lineage>
</organism>
<reference evidence="2 3" key="1">
    <citation type="journal article" date="2023" name="Plants (Basel)">
        <title>Bridging the Gap: Combining Genomics and Transcriptomics Approaches to Understand Stylosanthes scabra, an Orphan Legume from the Brazilian Caatinga.</title>
        <authorList>
            <person name="Ferreira-Neto J.R.C."/>
            <person name="da Silva M.D."/>
            <person name="Binneck E."/>
            <person name="de Melo N.F."/>
            <person name="da Silva R.H."/>
            <person name="de Melo A.L.T.M."/>
            <person name="Pandolfi V."/>
            <person name="Bustamante F.O."/>
            <person name="Brasileiro-Vidal A.C."/>
            <person name="Benko-Iseppon A.M."/>
        </authorList>
    </citation>
    <scope>NUCLEOTIDE SEQUENCE [LARGE SCALE GENOMIC DNA]</scope>
    <source>
        <tissue evidence="2">Leaves</tissue>
    </source>
</reference>
<evidence type="ECO:0000256" key="1">
    <source>
        <dbReference type="SAM" id="MobiDB-lite"/>
    </source>
</evidence>
<comment type="caution">
    <text evidence="2">The sequence shown here is derived from an EMBL/GenBank/DDBJ whole genome shotgun (WGS) entry which is preliminary data.</text>
</comment>
<proteinExistence type="predicted"/>
<keyword evidence="3" id="KW-1185">Reference proteome</keyword>
<feature type="compositionally biased region" description="Polar residues" evidence="1">
    <location>
        <begin position="18"/>
        <end position="28"/>
    </location>
</feature>
<feature type="region of interest" description="Disordered" evidence="1">
    <location>
        <begin position="1"/>
        <end position="32"/>
    </location>
</feature>
<evidence type="ECO:0000313" key="3">
    <source>
        <dbReference type="Proteomes" id="UP001341840"/>
    </source>
</evidence>
<dbReference type="Proteomes" id="UP001341840">
    <property type="component" value="Unassembled WGS sequence"/>
</dbReference>
<name>A0ABU6ZNX1_9FABA</name>
<accession>A0ABU6ZNX1</accession>
<protein>
    <recommendedName>
        <fullName evidence="4">C2H2-type domain-containing protein</fullName>
    </recommendedName>
</protein>
<dbReference type="EMBL" id="JASCZI010272871">
    <property type="protein sequence ID" value="MED6223702.1"/>
    <property type="molecule type" value="Genomic_DNA"/>
</dbReference>
<feature type="compositionally biased region" description="Acidic residues" evidence="1">
    <location>
        <begin position="1"/>
        <end position="14"/>
    </location>
</feature>